<dbReference type="GeneID" id="63687153"/>
<dbReference type="EMBL" id="JH795858">
    <property type="protein sequence ID" value="EJU04194.1"/>
    <property type="molecule type" value="Genomic_DNA"/>
</dbReference>
<keyword evidence="2" id="KW-1185">Reference proteome</keyword>
<dbReference type="Proteomes" id="UP000030653">
    <property type="component" value="Unassembled WGS sequence"/>
</dbReference>
<reference evidence="1 2" key="1">
    <citation type="journal article" date="2012" name="Science">
        <title>The Paleozoic origin of enzymatic lignin decomposition reconstructed from 31 fungal genomes.</title>
        <authorList>
            <person name="Floudas D."/>
            <person name="Binder M."/>
            <person name="Riley R."/>
            <person name="Barry K."/>
            <person name="Blanchette R.A."/>
            <person name="Henrissat B."/>
            <person name="Martinez A.T."/>
            <person name="Otillar R."/>
            <person name="Spatafora J.W."/>
            <person name="Yadav J.S."/>
            <person name="Aerts A."/>
            <person name="Benoit I."/>
            <person name="Boyd A."/>
            <person name="Carlson A."/>
            <person name="Copeland A."/>
            <person name="Coutinho P.M."/>
            <person name="de Vries R.P."/>
            <person name="Ferreira P."/>
            <person name="Findley K."/>
            <person name="Foster B."/>
            <person name="Gaskell J."/>
            <person name="Glotzer D."/>
            <person name="Gorecki P."/>
            <person name="Heitman J."/>
            <person name="Hesse C."/>
            <person name="Hori C."/>
            <person name="Igarashi K."/>
            <person name="Jurgens J.A."/>
            <person name="Kallen N."/>
            <person name="Kersten P."/>
            <person name="Kohler A."/>
            <person name="Kuees U."/>
            <person name="Kumar T.K.A."/>
            <person name="Kuo A."/>
            <person name="LaButti K."/>
            <person name="Larrondo L.F."/>
            <person name="Lindquist E."/>
            <person name="Ling A."/>
            <person name="Lombard V."/>
            <person name="Lucas S."/>
            <person name="Lundell T."/>
            <person name="Martin R."/>
            <person name="McLaughlin D.J."/>
            <person name="Morgenstern I."/>
            <person name="Morin E."/>
            <person name="Murat C."/>
            <person name="Nagy L.G."/>
            <person name="Nolan M."/>
            <person name="Ohm R.A."/>
            <person name="Patyshakuliyeva A."/>
            <person name="Rokas A."/>
            <person name="Ruiz-Duenas F.J."/>
            <person name="Sabat G."/>
            <person name="Salamov A."/>
            <person name="Samejima M."/>
            <person name="Schmutz J."/>
            <person name="Slot J.C."/>
            <person name="St John F."/>
            <person name="Stenlid J."/>
            <person name="Sun H."/>
            <person name="Sun S."/>
            <person name="Syed K."/>
            <person name="Tsang A."/>
            <person name="Wiebenga A."/>
            <person name="Young D."/>
            <person name="Pisabarro A."/>
            <person name="Eastwood D.C."/>
            <person name="Martin F."/>
            <person name="Cullen D."/>
            <person name="Grigoriev I.V."/>
            <person name="Hibbett D.S."/>
        </authorList>
    </citation>
    <scope>NUCLEOTIDE SEQUENCE [LARGE SCALE GENOMIC DNA]</scope>
    <source>
        <strain evidence="1 2">DJM-731 SS1</strain>
    </source>
</reference>
<accession>M5G684</accession>
<gene>
    <name evidence="1" type="ORF">DACRYDRAFT_20807</name>
</gene>
<proteinExistence type="predicted"/>
<sequence>MVVSLGLLKMNLGEDALPLISVWGFSLFQQVYTPVGKRLSLSLASETNVEEWMAK</sequence>
<protein>
    <submittedName>
        <fullName evidence="1">Uncharacterized protein</fullName>
    </submittedName>
</protein>
<dbReference type="RefSeq" id="XP_040631088.1">
    <property type="nucleotide sequence ID" value="XM_040772091.1"/>
</dbReference>
<name>M5G684_DACPD</name>
<evidence type="ECO:0000313" key="1">
    <source>
        <dbReference type="EMBL" id="EJU04194.1"/>
    </source>
</evidence>
<organism evidence="1 2">
    <name type="scientific">Dacryopinax primogenitus (strain DJM 731)</name>
    <name type="common">Brown rot fungus</name>
    <dbReference type="NCBI Taxonomy" id="1858805"/>
    <lineage>
        <taxon>Eukaryota</taxon>
        <taxon>Fungi</taxon>
        <taxon>Dikarya</taxon>
        <taxon>Basidiomycota</taxon>
        <taxon>Agaricomycotina</taxon>
        <taxon>Dacrymycetes</taxon>
        <taxon>Dacrymycetales</taxon>
        <taxon>Dacrymycetaceae</taxon>
        <taxon>Dacryopinax</taxon>
    </lineage>
</organism>
<dbReference type="HOGENOM" id="CLU_3032293_0_0_1"/>
<evidence type="ECO:0000313" key="2">
    <source>
        <dbReference type="Proteomes" id="UP000030653"/>
    </source>
</evidence>
<dbReference type="AlphaFoldDB" id="M5G684"/>